<name>A0AAV6RZF3_SOLSE</name>
<evidence type="ECO:0000313" key="2">
    <source>
        <dbReference type="EMBL" id="KAG7510374.1"/>
    </source>
</evidence>
<evidence type="ECO:0000313" key="3">
    <source>
        <dbReference type="Proteomes" id="UP000693946"/>
    </source>
</evidence>
<gene>
    <name evidence="2" type="ORF">JOB18_020242</name>
</gene>
<dbReference type="GO" id="GO:0043565">
    <property type="term" value="F:sequence-specific DNA binding"/>
    <property type="evidence" value="ECO:0007669"/>
    <property type="project" value="TreeGrafter"/>
</dbReference>
<evidence type="ECO:0000256" key="1">
    <source>
        <dbReference type="SAM" id="MobiDB-lite"/>
    </source>
</evidence>
<dbReference type="GO" id="GO:0019185">
    <property type="term" value="C:snRNA-activating protein complex"/>
    <property type="evidence" value="ECO:0007669"/>
    <property type="project" value="TreeGrafter"/>
</dbReference>
<organism evidence="2 3">
    <name type="scientific">Solea senegalensis</name>
    <name type="common">Senegalese sole</name>
    <dbReference type="NCBI Taxonomy" id="28829"/>
    <lineage>
        <taxon>Eukaryota</taxon>
        <taxon>Metazoa</taxon>
        <taxon>Chordata</taxon>
        <taxon>Craniata</taxon>
        <taxon>Vertebrata</taxon>
        <taxon>Euteleostomi</taxon>
        <taxon>Actinopterygii</taxon>
        <taxon>Neopterygii</taxon>
        <taxon>Teleostei</taxon>
        <taxon>Neoteleostei</taxon>
        <taxon>Acanthomorphata</taxon>
        <taxon>Carangaria</taxon>
        <taxon>Pleuronectiformes</taxon>
        <taxon>Pleuronectoidei</taxon>
        <taxon>Soleidae</taxon>
        <taxon>Solea</taxon>
    </lineage>
</organism>
<proteinExistence type="predicted"/>
<dbReference type="GO" id="GO:0042796">
    <property type="term" value="P:snRNA transcription by RNA polymerase III"/>
    <property type="evidence" value="ECO:0007669"/>
    <property type="project" value="TreeGrafter"/>
</dbReference>
<dbReference type="EMBL" id="JAGKHQ010000008">
    <property type="protein sequence ID" value="KAG7510374.1"/>
    <property type="molecule type" value="Genomic_DNA"/>
</dbReference>
<protein>
    <recommendedName>
        <fullName evidence="4">Small nuclear RNA activating complex, polypeptide 1b</fullName>
    </recommendedName>
</protein>
<accession>A0AAV6RZF3</accession>
<feature type="region of interest" description="Disordered" evidence="1">
    <location>
        <begin position="231"/>
        <end position="253"/>
    </location>
</feature>
<dbReference type="Proteomes" id="UP000693946">
    <property type="component" value="Linkage Group LG16"/>
</dbReference>
<dbReference type="PANTHER" id="PTHR15131:SF3">
    <property type="entry name" value="SNRNA-ACTIVATING PROTEIN COMPLEX SUBUNIT 1"/>
    <property type="match status" value="1"/>
</dbReference>
<reference evidence="2 3" key="1">
    <citation type="journal article" date="2021" name="Sci. Rep.">
        <title>Chromosome anchoring in Senegalese sole (Solea senegalensis) reveals sex-associated markers and genome rearrangements in flatfish.</title>
        <authorList>
            <person name="Guerrero-Cozar I."/>
            <person name="Gomez-Garrido J."/>
            <person name="Berbel C."/>
            <person name="Martinez-Blanch J.F."/>
            <person name="Alioto T."/>
            <person name="Claros M.G."/>
            <person name="Gagnaire P.A."/>
            <person name="Manchado M."/>
        </authorList>
    </citation>
    <scope>NUCLEOTIDE SEQUENCE [LARGE SCALE GENOMIC DNA]</scope>
    <source>
        <strain evidence="2">Sse05_10M</strain>
    </source>
</reference>
<feature type="compositionally biased region" description="Basic and acidic residues" evidence="1">
    <location>
        <begin position="231"/>
        <end position="241"/>
    </location>
</feature>
<dbReference type="PANTHER" id="PTHR15131">
    <property type="entry name" value="SMALL NUCLEAR RNA ACTIVATING COMPLEX, POLYPEPTIDE 1"/>
    <property type="match status" value="1"/>
</dbReference>
<dbReference type="InterPro" id="IPR019188">
    <property type="entry name" value="SNAPC1"/>
</dbReference>
<keyword evidence="3" id="KW-1185">Reference proteome</keyword>
<dbReference type="GO" id="GO:0042795">
    <property type="term" value="P:snRNA transcription by RNA polymerase II"/>
    <property type="evidence" value="ECO:0007669"/>
    <property type="project" value="TreeGrafter"/>
</dbReference>
<evidence type="ECO:0008006" key="4">
    <source>
        <dbReference type="Google" id="ProtNLM"/>
    </source>
</evidence>
<dbReference type="Pfam" id="PF09808">
    <property type="entry name" value="SNAPC1"/>
    <property type="match status" value="1"/>
</dbReference>
<dbReference type="AlphaFoldDB" id="A0AAV6RZF3"/>
<comment type="caution">
    <text evidence="2">The sequence shown here is derived from an EMBL/GenBank/DDBJ whole genome shotgun (WGS) entry which is preliminary data.</text>
</comment>
<feature type="region of interest" description="Disordered" evidence="1">
    <location>
        <begin position="267"/>
        <end position="295"/>
    </location>
</feature>
<sequence length="350" mass="40608">MENYREQVKADCEQILGRFQEKDSVRFQVFATIWREMNFSHIFYGAVKREGRAFVRLILDTAYGYFLPPFSFQIRVGGLYLLYSLYQCQTNARRKQIRVALKDWDVVKKFEKDAVDAQHVDAVYILRRLMFLKAFHFTAMPTLLDYQKRRNVVKSTFCENFMDRSSHLPEIINTELLEELSNVHTMYTELKSSVFPPPQQTDSSVDLIHRDMVPQLLSTVKDFYKWRQRKDTRTAEAKDSGEGTSSGQESSKRARLIASIKSKAYGEAAEASKSRRHRQVEVNFSSSEAGPSFKPVYTRINRPSLKARTKDNVHIISKVWKDATGTTNVSRLTSLELDRAEIKSLRENSK</sequence>